<protein>
    <submittedName>
        <fullName evidence="1">Uncharacterized protein</fullName>
    </submittedName>
</protein>
<keyword evidence="2" id="KW-1185">Reference proteome</keyword>
<evidence type="ECO:0000313" key="1">
    <source>
        <dbReference type="EMBL" id="SMC95931.1"/>
    </source>
</evidence>
<dbReference type="EMBL" id="FWXR01000014">
    <property type="protein sequence ID" value="SMC95931.1"/>
    <property type="molecule type" value="Genomic_DNA"/>
</dbReference>
<gene>
    <name evidence="1" type="ORF">SAMN06297251_11493</name>
</gene>
<proteinExistence type="predicted"/>
<organism evidence="1 2">
    <name type="scientific">Fulvimarina manganoxydans</name>
    <dbReference type="NCBI Taxonomy" id="937218"/>
    <lineage>
        <taxon>Bacteria</taxon>
        <taxon>Pseudomonadati</taxon>
        <taxon>Pseudomonadota</taxon>
        <taxon>Alphaproteobacteria</taxon>
        <taxon>Hyphomicrobiales</taxon>
        <taxon>Aurantimonadaceae</taxon>
        <taxon>Fulvimarina</taxon>
    </lineage>
</organism>
<evidence type="ECO:0000313" key="2">
    <source>
        <dbReference type="Proteomes" id="UP000192656"/>
    </source>
</evidence>
<sequence length="79" mass="9175">MSWNYRIIRHAEGHFSLHEVYYDQDGQPESYTADPISFVVDEEEGPHGIVESLRLALHDAETRSILDIAEFRFDDNEHG</sequence>
<dbReference type="OrthoDB" id="8481638at2"/>
<accession>A0A1W2DEL8</accession>
<reference evidence="1 2" key="1">
    <citation type="submission" date="2017-04" db="EMBL/GenBank/DDBJ databases">
        <authorList>
            <person name="Afonso C.L."/>
            <person name="Miller P.J."/>
            <person name="Scott M.A."/>
            <person name="Spackman E."/>
            <person name="Goraichik I."/>
            <person name="Dimitrov K.M."/>
            <person name="Suarez D.L."/>
            <person name="Swayne D.E."/>
        </authorList>
    </citation>
    <scope>NUCLEOTIDE SEQUENCE [LARGE SCALE GENOMIC DNA]</scope>
    <source>
        <strain evidence="1 2">CGMCC 1.10972</strain>
    </source>
</reference>
<name>A0A1W2DEL8_9HYPH</name>
<dbReference type="RefSeq" id="WP_084411197.1">
    <property type="nucleotide sequence ID" value="NZ_FWXR01000014.1"/>
</dbReference>
<dbReference type="AlphaFoldDB" id="A0A1W2DEL8"/>
<dbReference type="Proteomes" id="UP000192656">
    <property type="component" value="Unassembled WGS sequence"/>
</dbReference>